<dbReference type="Proteomes" id="UP001054837">
    <property type="component" value="Unassembled WGS sequence"/>
</dbReference>
<keyword evidence="3" id="KW-1185">Reference proteome</keyword>
<proteinExistence type="predicted"/>
<reference evidence="2 3" key="1">
    <citation type="submission" date="2021-06" db="EMBL/GenBank/DDBJ databases">
        <title>Caerostris darwini draft genome.</title>
        <authorList>
            <person name="Kono N."/>
            <person name="Arakawa K."/>
        </authorList>
    </citation>
    <scope>NUCLEOTIDE SEQUENCE [LARGE SCALE GENOMIC DNA]</scope>
</reference>
<evidence type="ECO:0000313" key="3">
    <source>
        <dbReference type="Proteomes" id="UP001054837"/>
    </source>
</evidence>
<dbReference type="AlphaFoldDB" id="A0AAV4UMV8"/>
<comment type="caution">
    <text evidence="2">The sequence shown here is derived from an EMBL/GenBank/DDBJ whole genome shotgun (WGS) entry which is preliminary data.</text>
</comment>
<evidence type="ECO:0000313" key="2">
    <source>
        <dbReference type="EMBL" id="GIY59231.1"/>
    </source>
</evidence>
<evidence type="ECO:0000256" key="1">
    <source>
        <dbReference type="SAM" id="MobiDB-lite"/>
    </source>
</evidence>
<organism evidence="2 3">
    <name type="scientific">Caerostris darwini</name>
    <dbReference type="NCBI Taxonomy" id="1538125"/>
    <lineage>
        <taxon>Eukaryota</taxon>
        <taxon>Metazoa</taxon>
        <taxon>Ecdysozoa</taxon>
        <taxon>Arthropoda</taxon>
        <taxon>Chelicerata</taxon>
        <taxon>Arachnida</taxon>
        <taxon>Araneae</taxon>
        <taxon>Araneomorphae</taxon>
        <taxon>Entelegynae</taxon>
        <taxon>Araneoidea</taxon>
        <taxon>Araneidae</taxon>
        <taxon>Caerostris</taxon>
    </lineage>
</organism>
<accession>A0AAV4UMV8</accession>
<gene>
    <name evidence="2" type="ORF">CDAR_56851</name>
</gene>
<name>A0AAV4UMV8_9ARAC</name>
<dbReference type="EMBL" id="BPLQ01011634">
    <property type="protein sequence ID" value="GIY59231.1"/>
    <property type="molecule type" value="Genomic_DNA"/>
</dbReference>
<feature type="region of interest" description="Disordered" evidence="1">
    <location>
        <begin position="62"/>
        <end position="96"/>
    </location>
</feature>
<protein>
    <submittedName>
        <fullName evidence="2">Uncharacterized protein</fullName>
    </submittedName>
</protein>
<sequence length="96" mass="11337">MQATHKEKQARIAIEPSLPQTPPIRKERVIPKRNPNYTSNVNIYDFDSQKTNHPIIRRGAKETNAIKQTRSDDTRHTRQPLQRQRQLHNEVATQRF</sequence>